<gene>
    <name evidence="2" type="ORF">F9802_05925</name>
</gene>
<protein>
    <recommendedName>
        <fullName evidence="4">Zinc-ribbon domain-containing protein</fullName>
    </recommendedName>
</protein>
<dbReference type="AlphaFoldDB" id="A0A6I1FU58"/>
<keyword evidence="3" id="KW-1185">Reference proteome</keyword>
<keyword evidence="1" id="KW-0472">Membrane</keyword>
<evidence type="ECO:0000313" key="2">
    <source>
        <dbReference type="EMBL" id="KAB7708235.1"/>
    </source>
</evidence>
<evidence type="ECO:0000313" key="3">
    <source>
        <dbReference type="Proteomes" id="UP000429595"/>
    </source>
</evidence>
<name>A0A6I1FU58_9BACI</name>
<feature type="transmembrane region" description="Helical" evidence="1">
    <location>
        <begin position="58"/>
        <end position="79"/>
    </location>
</feature>
<keyword evidence="1" id="KW-0812">Transmembrane</keyword>
<evidence type="ECO:0000256" key="1">
    <source>
        <dbReference type="SAM" id="Phobius"/>
    </source>
</evidence>
<dbReference type="Proteomes" id="UP000429595">
    <property type="component" value="Unassembled WGS sequence"/>
</dbReference>
<organism evidence="2 3">
    <name type="scientific">Bacillus aerolatus</name>
    <dbReference type="NCBI Taxonomy" id="2653354"/>
    <lineage>
        <taxon>Bacteria</taxon>
        <taxon>Bacillati</taxon>
        <taxon>Bacillota</taxon>
        <taxon>Bacilli</taxon>
        <taxon>Bacillales</taxon>
        <taxon>Bacillaceae</taxon>
        <taxon>Bacillus</taxon>
    </lineage>
</organism>
<dbReference type="RefSeq" id="WP_152150220.1">
    <property type="nucleotide sequence ID" value="NZ_WEIO01000002.1"/>
</dbReference>
<reference evidence="2 3" key="1">
    <citation type="submission" date="2019-10" db="EMBL/GenBank/DDBJ databases">
        <title>Bacillus aerolatum sp. nov., isolated from bioaerosol of sport playgrounds.</title>
        <authorList>
            <person name="Chen P."/>
            <person name="Zhang G."/>
        </authorList>
    </citation>
    <scope>NUCLEOTIDE SEQUENCE [LARGE SCALE GENOMIC DNA]</scope>
    <source>
        <strain evidence="2 3">CX253</strain>
    </source>
</reference>
<proteinExistence type="predicted"/>
<evidence type="ECO:0008006" key="4">
    <source>
        <dbReference type="Google" id="ProtNLM"/>
    </source>
</evidence>
<comment type="caution">
    <text evidence="2">The sequence shown here is derived from an EMBL/GenBank/DDBJ whole genome shotgun (WGS) entry which is preliminary data.</text>
</comment>
<sequence>MKNCFNCGKSLSQETKFCPSCGAHTAAEQASRQESSAALEADGVNRQEQPLKKSKSKLPWMIVLFVLLLGGGATAAFLMNKSPKELYLLSEYKTYQQTKAEFDEKYGESFEFSKKVMEQPSTSNVTFSADLEMDSLQNDPNAAMMMEMLKNATITAKAEQDPKKNAGNYNIALNLEGEKALDMEVVHTDKQVGAKVPLLYSKFFYLNVDEYGDFMRKMDPLYAGPEKLELSTVEWKDLELKEEEKQYLKERYGAFLLEQLKDENFELEKGVDYKIKGESMKLRKVTLTLSPKETKSLMNNYMDRLIKDKKLHNMLAVRAEKLAKTGAVTEVNGEIPARDEMKAEIVNSLKEAKENLQQVEFKDGFRSELLIDSKEQVIDRTVKMTVANPSSDTVKLLMNTKNVPYGDEKQIKEFTFEAAPEDKAKEKIAFHVSNDIKGEKDKRTEEMKISVQGSTNGEKEEVVNFNMTSKFDGESGSKQNINRTFALKTNTIASNSTPAEISGKIKQVQDTNVDKNYSNEKLDVEVTVDDEVNGGTFSFIMDTKSKIVDKISIPSFSKDSAGSLNVNEITDEQMAQIQQEVGLNVMSLMSRFGLLGNAPMEDPYAEDSHSEDLYKEDPAAEEMFNHELSENEEAVF</sequence>
<keyword evidence="1" id="KW-1133">Transmembrane helix</keyword>
<dbReference type="EMBL" id="WEIO01000002">
    <property type="protein sequence ID" value="KAB7708235.1"/>
    <property type="molecule type" value="Genomic_DNA"/>
</dbReference>
<accession>A0A6I1FU58</accession>